<reference evidence="2 3" key="1">
    <citation type="journal article" date="2019" name="Emerg. Microbes Infect.">
        <title>Comprehensive subspecies identification of 175 nontuberculous mycobacteria species based on 7547 genomic profiles.</title>
        <authorList>
            <person name="Matsumoto Y."/>
            <person name="Kinjo T."/>
            <person name="Motooka D."/>
            <person name="Nabeya D."/>
            <person name="Jung N."/>
            <person name="Uechi K."/>
            <person name="Horii T."/>
            <person name="Iida T."/>
            <person name="Fujita J."/>
            <person name="Nakamura S."/>
        </authorList>
    </citation>
    <scope>NUCLEOTIDE SEQUENCE [LARGE SCALE GENOMIC DNA]</scope>
    <source>
        <strain evidence="2 3">JCM 15296</strain>
    </source>
</reference>
<gene>
    <name evidence="2" type="ORF">MAUB_36720</name>
</gene>
<proteinExistence type="predicted"/>
<evidence type="ECO:0000313" key="2">
    <source>
        <dbReference type="EMBL" id="BBX85799.1"/>
    </source>
</evidence>
<name>A0ABM7IGF4_9MYCO</name>
<dbReference type="EMBL" id="AP022577">
    <property type="protein sequence ID" value="BBX85799.1"/>
    <property type="molecule type" value="Genomic_DNA"/>
</dbReference>
<evidence type="ECO:0008006" key="4">
    <source>
        <dbReference type="Google" id="ProtNLM"/>
    </source>
</evidence>
<dbReference type="Proteomes" id="UP000465609">
    <property type="component" value="Chromosome"/>
</dbReference>
<feature type="chain" id="PRO_5046339332" description="Secreted protein" evidence="1">
    <location>
        <begin position="20"/>
        <end position="151"/>
    </location>
</feature>
<organism evidence="2 3">
    <name type="scientific">Mycolicibacterium aubagnense</name>
    <dbReference type="NCBI Taxonomy" id="319707"/>
    <lineage>
        <taxon>Bacteria</taxon>
        <taxon>Bacillati</taxon>
        <taxon>Actinomycetota</taxon>
        <taxon>Actinomycetes</taxon>
        <taxon>Mycobacteriales</taxon>
        <taxon>Mycobacteriaceae</taxon>
        <taxon>Mycolicibacterium</taxon>
    </lineage>
</organism>
<accession>A0ABM7IGF4</accession>
<protein>
    <recommendedName>
        <fullName evidence="4">Secreted protein</fullName>
    </recommendedName>
</protein>
<evidence type="ECO:0000256" key="1">
    <source>
        <dbReference type="SAM" id="SignalP"/>
    </source>
</evidence>
<keyword evidence="1" id="KW-0732">Signal</keyword>
<keyword evidence="3" id="KW-1185">Reference proteome</keyword>
<feature type="signal peptide" evidence="1">
    <location>
        <begin position="1"/>
        <end position="19"/>
    </location>
</feature>
<sequence length="151" mass="16349">MNSFALRIAAVTGATLALAIATDAGGGVASATDPFAGMRYDKVVESIKSWKGKSEVVSIVGDQLKRDDCIVSESRKEKKTGKYLLYLYCDGSYATAGEPGHSAGSPEGRNAAKHEAQVQWLRENPDYCRTLKQSHPEWFKQPVEGCEHAPS</sequence>
<evidence type="ECO:0000313" key="3">
    <source>
        <dbReference type="Proteomes" id="UP000465609"/>
    </source>
</evidence>